<gene>
    <name evidence="1" type="ORF">GT347_23885</name>
</gene>
<evidence type="ECO:0000313" key="1">
    <source>
        <dbReference type="EMBL" id="QHJ00757.1"/>
    </source>
</evidence>
<dbReference type="KEGG" id="xyk:GT347_23885"/>
<proteinExistence type="predicted"/>
<dbReference type="AlphaFoldDB" id="A0A857JA16"/>
<dbReference type="PANTHER" id="PTHR37029">
    <property type="entry name" value="SSR1768 PROTEIN"/>
    <property type="match status" value="1"/>
</dbReference>
<name>A0A857JA16_9BURK</name>
<dbReference type="Proteomes" id="UP000464787">
    <property type="component" value="Chromosome"/>
</dbReference>
<sequence>MKVKYFEDTDTLYIEFRSGGIVESRDLDENTLLELDDQGRVCAMTMEHARERADIPTFSFEQVAAARPSAAL</sequence>
<reference evidence="1 2" key="1">
    <citation type="submission" date="2020-01" db="EMBL/GenBank/DDBJ databases">
        <title>Genome sequencing of strain KACC 21265.</title>
        <authorList>
            <person name="Heo J."/>
            <person name="Kim S.-J."/>
            <person name="Kim J.-S."/>
            <person name="Hong S.-B."/>
            <person name="Kwon S.-W."/>
        </authorList>
    </citation>
    <scope>NUCLEOTIDE SEQUENCE [LARGE SCALE GENOMIC DNA]</scope>
    <source>
        <strain evidence="1 2">KACC 21265</strain>
    </source>
</reference>
<protein>
    <submittedName>
        <fullName evidence="1">DUF2283 domain-containing protein</fullName>
    </submittedName>
</protein>
<accession>A0A857JA16</accession>
<dbReference type="Pfam" id="PF10049">
    <property type="entry name" value="DUF2283"/>
    <property type="match status" value="1"/>
</dbReference>
<evidence type="ECO:0000313" key="2">
    <source>
        <dbReference type="Proteomes" id="UP000464787"/>
    </source>
</evidence>
<dbReference type="EMBL" id="CP047650">
    <property type="protein sequence ID" value="QHJ00757.1"/>
    <property type="molecule type" value="Genomic_DNA"/>
</dbReference>
<dbReference type="InterPro" id="IPR019270">
    <property type="entry name" value="DUF2283"/>
</dbReference>
<organism evidence="1 2">
    <name type="scientific">Xylophilus rhododendri</name>
    <dbReference type="NCBI Taxonomy" id="2697032"/>
    <lineage>
        <taxon>Bacteria</taxon>
        <taxon>Pseudomonadati</taxon>
        <taxon>Pseudomonadota</taxon>
        <taxon>Betaproteobacteria</taxon>
        <taxon>Burkholderiales</taxon>
        <taxon>Xylophilus</taxon>
    </lineage>
</organism>
<dbReference type="PANTHER" id="PTHR37029:SF1">
    <property type="entry name" value="SSR1768 PROTEIN"/>
    <property type="match status" value="1"/>
</dbReference>
<dbReference type="RefSeq" id="WP_160554566.1">
    <property type="nucleotide sequence ID" value="NZ_CP047650.1"/>
</dbReference>
<keyword evidence="2" id="KW-1185">Reference proteome</keyword>